<dbReference type="AlphaFoldDB" id="A0A812ZGT3"/>
<feature type="coiled-coil region" evidence="1">
    <location>
        <begin position="22"/>
        <end position="49"/>
    </location>
</feature>
<sequence>MGIDEFCEGIPELFGQATAFSMLKAKKKAEKAEKQLRRLKDKLGRVLRICSYPSLVPSRTLRQILVSLVAGVPFLRKNSEH</sequence>
<organism evidence="2 3">
    <name type="scientific">Symbiodinium necroappetens</name>
    <dbReference type="NCBI Taxonomy" id="1628268"/>
    <lineage>
        <taxon>Eukaryota</taxon>
        <taxon>Sar</taxon>
        <taxon>Alveolata</taxon>
        <taxon>Dinophyceae</taxon>
        <taxon>Suessiales</taxon>
        <taxon>Symbiodiniaceae</taxon>
        <taxon>Symbiodinium</taxon>
    </lineage>
</organism>
<keyword evidence="1" id="KW-0175">Coiled coil</keyword>
<reference evidence="2" key="1">
    <citation type="submission" date="2021-02" db="EMBL/GenBank/DDBJ databases">
        <authorList>
            <person name="Dougan E. K."/>
            <person name="Rhodes N."/>
            <person name="Thang M."/>
            <person name="Chan C."/>
        </authorList>
    </citation>
    <scope>NUCLEOTIDE SEQUENCE</scope>
</reference>
<evidence type="ECO:0000313" key="2">
    <source>
        <dbReference type="EMBL" id="CAE7827540.1"/>
    </source>
</evidence>
<dbReference type="EMBL" id="CAJNJA010047919">
    <property type="protein sequence ID" value="CAE7827540.1"/>
    <property type="molecule type" value="Genomic_DNA"/>
</dbReference>
<accession>A0A812ZGT3</accession>
<protein>
    <submittedName>
        <fullName evidence="2">RlmF protein</fullName>
    </submittedName>
</protein>
<proteinExistence type="predicted"/>
<comment type="caution">
    <text evidence="2">The sequence shown here is derived from an EMBL/GenBank/DDBJ whole genome shotgun (WGS) entry which is preliminary data.</text>
</comment>
<dbReference type="Proteomes" id="UP000601435">
    <property type="component" value="Unassembled WGS sequence"/>
</dbReference>
<dbReference type="OrthoDB" id="10525996at2759"/>
<evidence type="ECO:0000313" key="3">
    <source>
        <dbReference type="Proteomes" id="UP000601435"/>
    </source>
</evidence>
<keyword evidence="3" id="KW-1185">Reference proteome</keyword>
<gene>
    <name evidence="2" type="primary">rlmF</name>
    <name evidence="2" type="ORF">SNEC2469_LOCUS24711</name>
</gene>
<name>A0A812ZGT3_9DINO</name>
<evidence type="ECO:0000256" key="1">
    <source>
        <dbReference type="SAM" id="Coils"/>
    </source>
</evidence>